<gene>
    <name evidence="2" type="ORF">ACFSKV_04545</name>
</gene>
<reference evidence="3" key="1">
    <citation type="journal article" date="2019" name="Int. J. Syst. Evol. Microbiol.">
        <title>The Global Catalogue of Microorganisms (GCM) 10K type strain sequencing project: providing services to taxonomists for standard genome sequencing and annotation.</title>
        <authorList>
            <consortium name="The Broad Institute Genomics Platform"/>
            <consortium name="The Broad Institute Genome Sequencing Center for Infectious Disease"/>
            <person name="Wu L."/>
            <person name="Ma J."/>
        </authorList>
    </citation>
    <scope>NUCLEOTIDE SEQUENCE [LARGE SCALE GENOMIC DNA]</scope>
    <source>
        <strain evidence="3">KCTC 19812</strain>
    </source>
</reference>
<dbReference type="Pfam" id="PF00753">
    <property type="entry name" value="Lactamase_B"/>
    <property type="match status" value="1"/>
</dbReference>
<name>A0ABW5B7A1_9BACT</name>
<dbReference type="PANTHER" id="PTHR42951:SF15">
    <property type="entry name" value="METALLO-BETA-LACTAMASE SUPERFAMILY PROTEIN"/>
    <property type="match status" value="1"/>
</dbReference>
<dbReference type="Gene3D" id="3.60.15.10">
    <property type="entry name" value="Ribonuclease Z/Hydroxyacylglutathione hydrolase-like"/>
    <property type="match status" value="1"/>
</dbReference>
<dbReference type="Proteomes" id="UP001597414">
    <property type="component" value="Unassembled WGS sequence"/>
</dbReference>
<evidence type="ECO:0000259" key="1">
    <source>
        <dbReference type="SMART" id="SM00849"/>
    </source>
</evidence>
<accession>A0ABW5B7A1</accession>
<dbReference type="CDD" id="cd07721">
    <property type="entry name" value="yflN-like_MBL-fold"/>
    <property type="match status" value="1"/>
</dbReference>
<dbReference type="RefSeq" id="WP_380800692.1">
    <property type="nucleotide sequence ID" value="NZ_JBHUIV010000010.1"/>
</dbReference>
<keyword evidence="3" id="KW-1185">Reference proteome</keyword>
<feature type="domain" description="Metallo-beta-lactamase" evidence="1">
    <location>
        <begin position="19"/>
        <end position="222"/>
    </location>
</feature>
<dbReference type="InterPro" id="IPR036866">
    <property type="entry name" value="RibonucZ/Hydroxyglut_hydro"/>
</dbReference>
<sequence length="242" mass="27599">MMVISTLKIKHVRNNEKITLYPSIIRKGDKVFLIDCGYEESFEEFFIALKNEGLCIDQINGIFISHDDIDHLGGLKKFKEKNKSIQIFCGVLEENSISGKIKSERLIQAENLLDSMPDISKSWALDFIQSLKDIKRFEVDKTFEDGEVFENDIIIIHTPGHTRGHISFFIPEQKTLIANDALVLENGEFGLANPSFTLDLQNAINSIHKLKELKPQKVICYHGGILEMDIDSKLDKLISQYL</sequence>
<evidence type="ECO:0000313" key="3">
    <source>
        <dbReference type="Proteomes" id="UP001597414"/>
    </source>
</evidence>
<protein>
    <submittedName>
        <fullName evidence="2">MBL fold metallo-hydrolase</fullName>
    </submittedName>
</protein>
<proteinExistence type="predicted"/>
<dbReference type="EMBL" id="JBHUIV010000010">
    <property type="protein sequence ID" value="MFD2200823.1"/>
    <property type="molecule type" value="Genomic_DNA"/>
</dbReference>
<organism evidence="2 3">
    <name type="scientific">Shivajiella indica</name>
    <dbReference type="NCBI Taxonomy" id="872115"/>
    <lineage>
        <taxon>Bacteria</taxon>
        <taxon>Pseudomonadati</taxon>
        <taxon>Bacteroidota</taxon>
        <taxon>Cytophagia</taxon>
        <taxon>Cytophagales</taxon>
        <taxon>Cyclobacteriaceae</taxon>
        <taxon>Shivajiella</taxon>
    </lineage>
</organism>
<comment type="caution">
    <text evidence="2">The sequence shown here is derived from an EMBL/GenBank/DDBJ whole genome shotgun (WGS) entry which is preliminary data.</text>
</comment>
<evidence type="ECO:0000313" key="2">
    <source>
        <dbReference type="EMBL" id="MFD2200823.1"/>
    </source>
</evidence>
<dbReference type="PANTHER" id="PTHR42951">
    <property type="entry name" value="METALLO-BETA-LACTAMASE DOMAIN-CONTAINING"/>
    <property type="match status" value="1"/>
</dbReference>
<dbReference type="SUPFAM" id="SSF56281">
    <property type="entry name" value="Metallo-hydrolase/oxidoreductase"/>
    <property type="match status" value="1"/>
</dbReference>
<dbReference type="InterPro" id="IPR050855">
    <property type="entry name" value="NDM-1-like"/>
</dbReference>
<dbReference type="InterPro" id="IPR001279">
    <property type="entry name" value="Metallo-B-lactamas"/>
</dbReference>
<dbReference type="SMART" id="SM00849">
    <property type="entry name" value="Lactamase_B"/>
    <property type="match status" value="1"/>
</dbReference>